<feature type="transmembrane region" description="Helical" evidence="1">
    <location>
        <begin position="31"/>
        <end position="56"/>
    </location>
</feature>
<accession>A0AAN6MVS0</accession>
<gene>
    <name evidence="2" type="ORF">QBC46DRAFT_401341</name>
</gene>
<keyword evidence="1" id="KW-0472">Membrane</keyword>
<evidence type="ECO:0000256" key="1">
    <source>
        <dbReference type="SAM" id="Phobius"/>
    </source>
</evidence>
<keyword evidence="1" id="KW-0812">Transmembrane</keyword>
<evidence type="ECO:0000313" key="2">
    <source>
        <dbReference type="EMBL" id="KAK3933761.1"/>
    </source>
</evidence>
<dbReference type="AlphaFoldDB" id="A0AAN6MVS0"/>
<dbReference type="Proteomes" id="UP001303473">
    <property type="component" value="Unassembled WGS sequence"/>
</dbReference>
<organism evidence="2 3">
    <name type="scientific">Diplogelasinospora grovesii</name>
    <dbReference type="NCBI Taxonomy" id="303347"/>
    <lineage>
        <taxon>Eukaryota</taxon>
        <taxon>Fungi</taxon>
        <taxon>Dikarya</taxon>
        <taxon>Ascomycota</taxon>
        <taxon>Pezizomycotina</taxon>
        <taxon>Sordariomycetes</taxon>
        <taxon>Sordariomycetidae</taxon>
        <taxon>Sordariales</taxon>
        <taxon>Diplogelasinosporaceae</taxon>
        <taxon>Diplogelasinospora</taxon>
    </lineage>
</organism>
<protein>
    <submittedName>
        <fullName evidence="2">Uncharacterized protein</fullName>
    </submittedName>
</protein>
<proteinExistence type="predicted"/>
<comment type="caution">
    <text evidence="2">The sequence shown here is derived from an EMBL/GenBank/DDBJ whole genome shotgun (WGS) entry which is preliminary data.</text>
</comment>
<dbReference type="EMBL" id="MU854077">
    <property type="protein sequence ID" value="KAK3933761.1"/>
    <property type="molecule type" value="Genomic_DNA"/>
</dbReference>
<keyword evidence="1" id="KW-1133">Transmembrane helix</keyword>
<sequence>MASICLISLSVVITSFSIANSSNCLLRDSLSFANISSLIAVGDPLIALVIAVYRIVVRYGSTQGSR</sequence>
<reference evidence="3" key="1">
    <citation type="journal article" date="2023" name="Mol. Phylogenet. Evol.">
        <title>Genome-scale phylogeny and comparative genomics of the fungal order Sordariales.</title>
        <authorList>
            <person name="Hensen N."/>
            <person name="Bonometti L."/>
            <person name="Westerberg I."/>
            <person name="Brannstrom I.O."/>
            <person name="Guillou S."/>
            <person name="Cros-Aarteil S."/>
            <person name="Calhoun S."/>
            <person name="Haridas S."/>
            <person name="Kuo A."/>
            <person name="Mondo S."/>
            <person name="Pangilinan J."/>
            <person name="Riley R."/>
            <person name="LaButti K."/>
            <person name="Andreopoulos B."/>
            <person name="Lipzen A."/>
            <person name="Chen C."/>
            <person name="Yan M."/>
            <person name="Daum C."/>
            <person name="Ng V."/>
            <person name="Clum A."/>
            <person name="Steindorff A."/>
            <person name="Ohm R.A."/>
            <person name="Martin F."/>
            <person name="Silar P."/>
            <person name="Natvig D.O."/>
            <person name="Lalanne C."/>
            <person name="Gautier V."/>
            <person name="Ament-Velasquez S.L."/>
            <person name="Kruys A."/>
            <person name="Hutchinson M.I."/>
            <person name="Powell A.J."/>
            <person name="Barry K."/>
            <person name="Miller A.N."/>
            <person name="Grigoriev I.V."/>
            <person name="Debuchy R."/>
            <person name="Gladieux P."/>
            <person name="Hiltunen Thoren M."/>
            <person name="Johannesson H."/>
        </authorList>
    </citation>
    <scope>NUCLEOTIDE SEQUENCE [LARGE SCALE GENOMIC DNA]</scope>
    <source>
        <strain evidence="3">CBS 340.73</strain>
    </source>
</reference>
<evidence type="ECO:0000313" key="3">
    <source>
        <dbReference type="Proteomes" id="UP001303473"/>
    </source>
</evidence>
<name>A0AAN6MVS0_9PEZI</name>
<keyword evidence="3" id="KW-1185">Reference proteome</keyword>